<sequence length="670" mass="73552">MADDAKNGSEKGALFGDVPSLNSLIEMQTEALRGLFPNLGTPDAANPATMMPNARVQGLGDMGKMGEVGDLGEWAKSAAEMQQMWITFVSGQAVKAAAKASAKATSQSGQKKSLLDPAQWLLVSQSMVKTLPDGFVQSQAKLASSAFKLWQDVAAQMVSGIGEVADTISKAGTVRNPEELPRSDRRFADPEWRENAAFVLLHQTYLMLSDYFKQAASNMEGLEGEQKAQLKYAISALSEAMSPGNFLATNPVVLKRTVETRGQNLVAGLRHLIADLERGQLTHTDPNAFTLGENLAATPGKVVAQTALYQLIQYSPSTKDVYKVPLVIFPPWINRFYILDLTAKKSFIKWAVDQGMTVFVVSWKSADESLKDVVWDDYIRAQIEAIDTIRARLDVPDVHAIGYCVAGTTLAATLAVLAERGEADKVKSATFFTAQVDFERSGELKHFIGDGQLEVIDQLSPDGYLDGRYLAATFNALRGKDLIWNYVINNYLLGEDYPAFDLLHWNGDVTNLPAKWHNDYLRDLYRDNKLVVPGALHADGTPIDLTKVETPSFVQAGREDHIAPAQSVWRITDHFKGPLEFLLAGSGHIAGVVNHPDAGKYQYWLGDKDAGSLKEFIESAQEHPGSWWPHWLQWLESQDSAKVPATGKRKPGGRGDKVLEDAPGSYVKSR</sequence>
<feature type="domain" description="AB hydrolase-1" evidence="4">
    <location>
        <begin position="354"/>
        <end position="590"/>
    </location>
</feature>
<organism evidence="6 7">
    <name type="scientific">Erythrobacter longus</name>
    <dbReference type="NCBI Taxonomy" id="1044"/>
    <lineage>
        <taxon>Bacteria</taxon>
        <taxon>Pseudomonadati</taxon>
        <taxon>Pseudomonadota</taxon>
        <taxon>Alphaproteobacteria</taxon>
        <taxon>Sphingomonadales</taxon>
        <taxon>Erythrobacteraceae</taxon>
        <taxon>Erythrobacter/Porphyrobacter group</taxon>
        <taxon>Erythrobacter</taxon>
    </lineage>
</organism>
<evidence type="ECO:0000259" key="5">
    <source>
        <dbReference type="Pfam" id="PF07167"/>
    </source>
</evidence>
<dbReference type="AlphaFoldDB" id="A0A074M2M0"/>
<dbReference type="InterPro" id="IPR051321">
    <property type="entry name" value="PHA/PHB_synthase"/>
</dbReference>
<evidence type="ECO:0000313" key="6">
    <source>
        <dbReference type="EMBL" id="KEO88671.1"/>
    </source>
</evidence>
<evidence type="ECO:0000256" key="3">
    <source>
        <dbReference type="SAM" id="MobiDB-lite"/>
    </source>
</evidence>
<dbReference type="Gene3D" id="3.40.50.1820">
    <property type="entry name" value="alpha/beta hydrolase"/>
    <property type="match status" value="1"/>
</dbReference>
<evidence type="ECO:0000256" key="2">
    <source>
        <dbReference type="ARBA" id="ARBA00023315"/>
    </source>
</evidence>
<evidence type="ECO:0000313" key="7">
    <source>
        <dbReference type="Proteomes" id="UP000027647"/>
    </source>
</evidence>
<dbReference type="STRING" id="1044.EH31_16065"/>
<feature type="region of interest" description="Disordered" evidence="3">
    <location>
        <begin position="639"/>
        <end position="670"/>
    </location>
</feature>
<dbReference type="InterPro" id="IPR010941">
    <property type="entry name" value="PhaC_N"/>
</dbReference>
<dbReference type="InterPro" id="IPR029058">
    <property type="entry name" value="AB_hydrolase_fold"/>
</dbReference>
<dbReference type="PANTHER" id="PTHR36837:SF5">
    <property type="entry name" value="POLY-3-HYDROXYBUTYRATE SYNTHASE"/>
    <property type="match status" value="1"/>
</dbReference>
<dbReference type="GO" id="GO:0016746">
    <property type="term" value="F:acyltransferase activity"/>
    <property type="evidence" value="ECO:0007669"/>
    <property type="project" value="UniProtKB-KW"/>
</dbReference>
<keyword evidence="7" id="KW-1185">Reference proteome</keyword>
<name>A0A074M2M0_ERYLO</name>
<protein>
    <submittedName>
        <fullName evidence="6">Poly(R)-hydroxyalkanoic acid synthase</fullName>
    </submittedName>
</protein>
<dbReference type="InterPro" id="IPR000073">
    <property type="entry name" value="AB_hydrolase_1"/>
</dbReference>
<keyword evidence="1" id="KW-0808">Transferase</keyword>
<dbReference type="RefSeq" id="WP_422110932.1">
    <property type="nucleotide sequence ID" value="NZ_JMIW01000008.1"/>
</dbReference>
<comment type="caution">
    <text evidence="6">The sequence shown here is derived from an EMBL/GenBank/DDBJ whole genome shotgun (WGS) entry which is preliminary data.</text>
</comment>
<dbReference type="Proteomes" id="UP000027647">
    <property type="component" value="Unassembled WGS sequence"/>
</dbReference>
<proteinExistence type="predicted"/>
<reference evidence="6 7" key="1">
    <citation type="submission" date="2014-04" db="EMBL/GenBank/DDBJ databases">
        <title>A comprehensive comparison of genomes of Erythrobacter spp. strains.</title>
        <authorList>
            <person name="Zheng Q."/>
        </authorList>
    </citation>
    <scope>NUCLEOTIDE SEQUENCE [LARGE SCALE GENOMIC DNA]</scope>
    <source>
        <strain evidence="6 7">DSM 6997</strain>
    </source>
</reference>
<dbReference type="Pfam" id="PF00561">
    <property type="entry name" value="Abhydrolase_1"/>
    <property type="match status" value="1"/>
</dbReference>
<evidence type="ECO:0000256" key="1">
    <source>
        <dbReference type="ARBA" id="ARBA00022679"/>
    </source>
</evidence>
<feature type="domain" description="Poly-beta-hydroxybutyrate polymerase N-terminal" evidence="5">
    <location>
        <begin position="184"/>
        <end position="351"/>
    </location>
</feature>
<accession>A0A074M2M0</accession>
<dbReference type="Pfam" id="PF07167">
    <property type="entry name" value="PhaC_N"/>
    <property type="match status" value="1"/>
</dbReference>
<dbReference type="PANTHER" id="PTHR36837">
    <property type="entry name" value="POLY(3-HYDROXYALKANOATE) POLYMERASE SUBUNIT PHAC"/>
    <property type="match status" value="1"/>
</dbReference>
<dbReference type="SUPFAM" id="SSF53474">
    <property type="entry name" value="alpha/beta-Hydrolases"/>
    <property type="match status" value="1"/>
</dbReference>
<dbReference type="EMBL" id="JMIW01000008">
    <property type="protein sequence ID" value="KEO88671.1"/>
    <property type="molecule type" value="Genomic_DNA"/>
</dbReference>
<gene>
    <name evidence="6" type="ORF">EH31_16065</name>
</gene>
<dbReference type="GO" id="GO:0042619">
    <property type="term" value="P:poly-hydroxybutyrate biosynthetic process"/>
    <property type="evidence" value="ECO:0007669"/>
    <property type="project" value="InterPro"/>
</dbReference>
<evidence type="ECO:0000259" key="4">
    <source>
        <dbReference type="Pfam" id="PF00561"/>
    </source>
</evidence>
<keyword evidence="2" id="KW-0012">Acyltransferase</keyword>
<dbReference type="eggNOG" id="COG3243">
    <property type="taxonomic scope" value="Bacteria"/>
</dbReference>